<dbReference type="InterPro" id="IPR032816">
    <property type="entry name" value="VTT_dom"/>
</dbReference>
<evidence type="ECO:0000256" key="4">
    <source>
        <dbReference type="ARBA" id="ARBA00022989"/>
    </source>
</evidence>
<feature type="transmembrane region" description="Helical" evidence="6">
    <location>
        <begin position="54"/>
        <end position="76"/>
    </location>
</feature>
<gene>
    <name evidence="8" type="ORF">C8D98_1129</name>
</gene>
<dbReference type="RefSeq" id="WP_132872782.1">
    <property type="nucleotide sequence ID" value="NZ_JAJUHT010000013.1"/>
</dbReference>
<dbReference type="AlphaFoldDB" id="A0A4R1KES0"/>
<keyword evidence="2" id="KW-1003">Cell membrane</keyword>
<dbReference type="PANTHER" id="PTHR42709">
    <property type="entry name" value="ALKALINE PHOSPHATASE LIKE PROTEIN"/>
    <property type="match status" value="1"/>
</dbReference>
<comment type="subcellular location">
    <subcellularLocation>
        <location evidence="1">Cell membrane</location>
        <topology evidence="1">Multi-pass membrane protein</topology>
    </subcellularLocation>
</comment>
<evidence type="ECO:0000313" key="9">
    <source>
        <dbReference type="Proteomes" id="UP000294614"/>
    </source>
</evidence>
<keyword evidence="3 6" id="KW-0812">Transmembrane</keyword>
<dbReference type="EMBL" id="SMGG01000003">
    <property type="protein sequence ID" value="TCK62600.1"/>
    <property type="molecule type" value="Genomic_DNA"/>
</dbReference>
<organism evidence="8 9">
    <name type="scientific">Seleniivibrio woodruffii</name>
    <dbReference type="NCBI Taxonomy" id="1078050"/>
    <lineage>
        <taxon>Bacteria</taxon>
        <taxon>Pseudomonadati</taxon>
        <taxon>Deferribacterota</taxon>
        <taxon>Deferribacteres</taxon>
        <taxon>Deferribacterales</taxon>
        <taxon>Geovibrionaceae</taxon>
        <taxon>Seleniivibrio</taxon>
    </lineage>
</organism>
<feature type="transmembrane region" description="Helical" evidence="6">
    <location>
        <begin position="140"/>
        <end position="163"/>
    </location>
</feature>
<accession>A0A4R1KES0</accession>
<reference evidence="8 9" key="1">
    <citation type="submission" date="2019-03" db="EMBL/GenBank/DDBJ databases">
        <title>Genomic Encyclopedia of Type Strains, Phase IV (KMG-IV): sequencing the most valuable type-strain genomes for metagenomic binning, comparative biology and taxonomic classification.</title>
        <authorList>
            <person name="Goeker M."/>
        </authorList>
    </citation>
    <scope>NUCLEOTIDE SEQUENCE [LARGE SCALE GENOMIC DNA]</scope>
    <source>
        <strain evidence="8 9">DSM 24984</strain>
    </source>
</reference>
<evidence type="ECO:0000256" key="6">
    <source>
        <dbReference type="SAM" id="Phobius"/>
    </source>
</evidence>
<dbReference type="PANTHER" id="PTHR42709:SF6">
    <property type="entry name" value="UNDECAPRENYL PHOSPHATE TRANSPORTER A"/>
    <property type="match status" value="1"/>
</dbReference>
<keyword evidence="4 6" id="KW-1133">Transmembrane helix</keyword>
<dbReference type="InterPro" id="IPR051311">
    <property type="entry name" value="DedA_domain"/>
</dbReference>
<evidence type="ECO:0000256" key="3">
    <source>
        <dbReference type="ARBA" id="ARBA00022692"/>
    </source>
</evidence>
<dbReference type="Pfam" id="PF09335">
    <property type="entry name" value="VTT_dom"/>
    <property type="match status" value="1"/>
</dbReference>
<dbReference type="GO" id="GO:0005886">
    <property type="term" value="C:plasma membrane"/>
    <property type="evidence" value="ECO:0007669"/>
    <property type="project" value="UniProtKB-SubCell"/>
</dbReference>
<dbReference type="Proteomes" id="UP000294614">
    <property type="component" value="Unassembled WGS sequence"/>
</dbReference>
<evidence type="ECO:0000313" key="8">
    <source>
        <dbReference type="EMBL" id="TCK62600.1"/>
    </source>
</evidence>
<name>A0A4R1KES0_9BACT</name>
<feature type="domain" description="VTT" evidence="7">
    <location>
        <begin position="34"/>
        <end position="160"/>
    </location>
</feature>
<evidence type="ECO:0000259" key="7">
    <source>
        <dbReference type="Pfam" id="PF09335"/>
    </source>
</evidence>
<feature type="transmembrane region" description="Helical" evidence="6">
    <location>
        <begin position="16"/>
        <end position="34"/>
    </location>
</feature>
<keyword evidence="9" id="KW-1185">Reference proteome</keyword>
<evidence type="ECO:0000256" key="2">
    <source>
        <dbReference type="ARBA" id="ARBA00022475"/>
    </source>
</evidence>
<protein>
    <submittedName>
        <fullName evidence="8">Membrane protein DedA with SNARE-associated domain</fullName>
    </submittedName>
</protein>
<evidence type="ECO:0000256" key="5">
    <source>
        <dbReference type="ARBA" id="ARBA00023136"/>
    </source>
</evidence>
<dbReference type="OrthoDB" id="9813426at2"/>
<feature type="transmembrane region" description="Helical" evidence="6">
    <location>
        <begin position="175"/>
        <end position="194"/>
    </location>
</feature>
<proteinExistence type="predicted"/>
<comment type="caution">
    <text evidence="8">The sequence shown here is derived from an EMBL/GenBank/DDBJ whole genome shotgun (WGS) entry which is preliminary data.</text>
</comment>
<evidence type="ECO:0000256" key="1">
    <source>
        <dbReference type="ARBA" id="ARBA00004651"/>
    </source>
</evidence>
<keyword evidence="5 6" id="KW-0472">Membrane</keyword>
<sequence length="203" mass="22704">MLDSFVQFVLNSVHDMGYLGIVFLMTLESSFVPFPSEVVVPPAGYLAAQGKMNIYLVVLSGVAGSILGALVNYYLAVFMGRALLEKYGKYLFMPVERLNKMDEYFKTHGEITTFVGRLLPAIRQYISFPAGLARMNMPKFIFFTSLGAGIWVVILAVLGYFVGNNIELIKSNLRPITVVTLCVLAVVVAVYIYWHKRRRKNAA</sequence>